<dbReference type="OrthoDB" id="103536at2"/>
<reference evidence="4 6" key="1">
    <citation type="submission" date="2015-11" db="EMBL/GenBank/DDBJ databases">
        <title>Genomic analysis of 38 Legionella species identifies large and diverse effector repertoires.</title>
        <authorList>
            <person name="Burstein D."/>
            <person name="Amaro F."/>
            <person name="Zusman T."/>
            <person name="Lifshitz Z."/>
            <person name="Cohen O."/>
            <person name="Gilbert J.A."/>
            <person name="Pupko T."/>
            <person name="Shuman H.A."/>
            <person name="Segal G."/>
        </authorList>
    </citation>
    <scope>NUCLEOTIDE SEQUENCE [LARGE SCALE GENOMIC DNA]</scope>
    <source>
        <strain evidence="4 6">ATCC 49507</strain>
    </source>
</reference>
<evidence type="ECO:0000259" key="2">
    <source>
        <dbReference type="Pfam" id="PF02746"/>
    </source>
</evidence>
<dbReference type="STRING" id="45072.Lqua_2115"/>
<evidence type="ECO:0000313" key="7">
    <source>
        <dbReference type="Proteomes" id="UP000254230"/>
    </source>
</evidence>
<dbReference type="SFLD" id="SFLDS00001">
    <property type="entry name" value="Enolase"/>
    <property type="match status" value="1"/>
</dbReference>
<organism evidence="5 7">
    <name type="scientific">Legionella quateirensis</name>
    <dbReference type="NCBI Taxonomy" id="45072"/>
    <lineage>
        <taxon>Bacteria</taxon>
        <taxon>Pseudomonadati</taxon>
        <taxon>Pseudomonadota</taxon>
        <taxon>Gammaproteobacteria</taxon>
        <taxon>Legionellales</taxon>
        <taxon>Legionellaceae</taxon>
        <taxon>Legionella</taxon>
    </lineage>
</organism>
<keyword evidence="5" id="KW-0413">Isomerase</keyword>
<name>A0A378KVC0_9GAMM</name>
<dbReference type="Proteomes" id="UP000254230">
    <property type="component" value="Unassembled WGS sequence"/>
</dbReference>
<dbReference type="InterPro" id="IPR029017">
    <property type="entry name" value="Enolase-like_N"/>
</dbReference>
<dbReference type="GO" id="GO:0018849">
    <property type="term" value="F:muconate cycloisomerase activity"/>
    <property type="evidence" value="ECO:0007669"/>
    <property type="project" value="UniProtKB-EC"/>
</dbReference>
<dbReference type="PANTHER" id="PTHR48073:SF2">
    <property type="entry name" value="O-SUCCINYLBENZOATE SYNTHASE"/>
    <property type="match status" value="1"/>
</dbReference>
<dbReference type="RefSeq" id="WP_058474261.1">
    <property type="nucleotide sequence ID" value="NZ_CAAAIL010000001.1"/>
</dbReference>
<feature type="domain" description="Enolase C-terminal" evidence="3">
    <location>
        <begin position="157"/>
        <end position="360"/>
    </location>
</feature>
<sequence length="376" mass="42161">MDVASLKIYRLKYKLPQPLSIATYTWTHLENIIVQLHYHDLIGIGEAAPFVLMTGETFDDVVSQLQAVKEHPIDPNAAPHVFYQFLKEQVKSSHASAALDSAFHDLLGKIKNKPVYRIFGNEKKITPNSLTIPILDLEETNDFALSILKHHPQVQLIKIKMDLNTINHKTIQLIKSIFAKEVAYVIDPNQCFNDANEAIEVLKEVQSILKSVIAVEQPVEKYDYQGLLAIKNQLGGIHIYADESIVGMDDLEELIRLKAVNGVNIKIQKAGGIWKARLMAQRAYEAGLKVMVGCMMESSLGVAAGIHFAASMPNIAFTDLDSDLFLFEDLKNPIFTQSPFTQGMRIPFENPGLGIEINDSVLEHLAKRNELIYEEL</sequence>
<keyword evidence="6" id="KW-1185">Reference proteome</keyword>
<evidence type="ECO:0000256" key="1">
    <source>
        <dbReference type="ARBA" id="ARBA00022723"/>
    </source>
</evidence>
<dbReference type="PANTHER" id="PTHR48073">
    <property type="entry name" value="O-SUCCINYLBENZOATE SYNTHASE-RELATED"/>
    <property type="match status" value="1"/>
</dbReference>
<feature type="domain" description="Mandelate racemase/muconate lactonizing enzyme N-terminal" evidence="2">
    <location>
        <begin position="14"/>
        <end position="120"/>
    </location>
</feature>
<dbReference type="InterPro" id="IPR029065">
    <property type="entry name" value="Enolase_C-like"/>
</dbReference>
<dbReference type="SUPFAM" id="SSF54826">
    <property type="entry name" value="Enolase N-terminal domain-like"/>
    <property type="match status" value="1"/>
</dbReference>
<dbReference type="SFLD" id="SFLDG00180">
    <property type="entry name" value="muconate_cycloisomerase"/>
    <property type="match status" value="1"/>
</dbReference>
<dbReference type="AlphaFoldDB" id="A0A378KVC0"/>
<evidence type="ECO:0000313" key="4">
    <source>
        <dbReference type="EMBL" id="KTD47722.1"/>
    </source>
</evidence>
<dbReference type="EC" id="5.5.1.1" evidence="5"/>
<reference evidence="5 7" key="2">
    <citation type="submission" date="2018-06" db="EMBL/GenBank/DDBJ databases">
        <authorList>
            <consortium name="Pathogen Informatics"/>
            <person name="Doyle S."/>
        </authorList>
    </citation>
    <scope>NUCLEOTIDE SEQUENCE [LARGE SCALE GENOMIC DNA]</scope>
    <source>
        <strain evidence="5 7">NCTC12376</strain>
    </source>
</reference>
<dbReference type="EC" id="5.1.1.-" evidence="5"/>
<keyword evidence="1" id="KW-0479">Metal-binding</keyword>
<dbReference type="Pfam" id="PF13378">
    <property type="entry name" value="MR_MLE_C"/>
    <property type="match status" value="1"/>
</dbReference>
<dbReference type="Gene3D" id="3.20.20.120">
    <property type="entry name" value="Enolase-like C-terminal domain"/>
    <property type="match status" value="1"/>
</dbReference>
<protein>
    <submittedName>
        <fullName evidence="5">Chloromuconate cycloisomerase</fullName>
        <ecNumber evidence="5">5.1.1.-</ecNumber>
        <ecNumber evidence="5">5.5.1.1</ecNumber>
    </submittedName>
</protein>
<dbReference type="Pfam" id="PF02746">
    <property type="entry name" value="MR_MLE_N"/>
    <property type="match status" value="1"/>
</dbReference>
<dbReference type="InterPro" id="IPR036849">
    <property type="entry name" value="Enolase-like_C_sf"/>
</dbReference>
<dbReference type="Proteomes" id="UP000054639">
    <property type="component" value="Unassembled WGS sequence"/>
</dbReference>
<dbReference type="GO" id="GO:0046872">
    <property type="term" value="F:metal ion binding"/>
    <property type="evidence" value="ECO:0007669"/>
    <property type="project" value="UniProtKB-KW"/>
</dbReference>
<evidence type="ECO:0000259" key="3">
    <source>
        <dbReference type="Pfam" id="PF13378"/>
    </source>
</evidence>
<proteinExistence type="predicted"/>
<dbReference type="InterPro" id="IPR013341">
    <property type="entry name" value="Mandelate_racemase_N_dom"/>
</dbReference>
<dbReference type="SUPFAM" id="SSF51604">
    <property type="entry name" value="Enolase C-terminal domain-like"/>
    <property type="match status" value="1"/>
</dbReference>
<dbReference type="EMBL" id="UGOW01000001">
    <property type="protein sequence ID" value="STY18515.1"/>
    <property type="molecule type" value="Genomic_DNA"/>
</dbReference>
<dbReference type="Gene3D" id="3.30.390.10">
    <property type="entry name" value="Enolase-like, N-terminal domain"/>
    <property type="match status" value="1"/>
</dbReference>
<evidence type="ECO:0000313" key="6">
    <source>
        <dbReference type="Proteomes" id="UP000054639"/>
    </source>
</evidence>
<evidence type="ECO:0000313" key="5">
    <source>
        <dbReference type="EMBL" id="STY18515.1"/>
    </source>
</evidence>
<dbReference type="GO" id="GO:0006518">
    <property type="term" value="P:peptide metabolic process"/>
    <property type="evidence" value="ECO:0007669"/>
    <property type="project" value="UniProtKB-ARBA"/>
</dbReference>
<dbReference type="EMBL" id="LNYR01000031">
    <property type="protein sequence ID" value="KTD47722.1"/>
    <property type="molecule type" value="Genomic_DNA"/>
</dbReference>
<accession>A0A378KVC0</accession>
<gene>
    <name evidence="5" type="primary">ykfB</name>
    <name evidence="4" type="ORF">Lqua_2115</name>
    <name evidence="5" type="ORF">NCTC12376_02335</name>
</gene>